<feature type="transmembrane region" description="Helical" evidence="1">
    <location>
        <begin position="81"/>
        <end position="104"/>
    </location>
</feature>
<keyword evidence="1" id="KW-1133">Transmembrane helix</keyword>
<keyword evidence="1" id="KW-0472">Membrane</keyword>
<gene>
    <name evidence="2" type="ORF">QVD17_41434</name>
</gene>
<dbReference type="EMBL" id="JAUHHV010000012">
    <property type="protein sequence ID" value="KAK1406147.1"/>
    <property type="molecule type" value="Genomic_DNA"/>
</dbReference>
<dbReference type="Proteomes" id="UP001229421">
    <property type="component" value="Unassembled WGS sequence"/>
</dbReference>
<accession>A0AAD8JKG0</accession>
<proteinExistence type="predicted"/>
<dbReference type="AlphaFoldDB" id="A0AAD8JKG0"/>
<name>A0AAD8JKG0_TARER</name>
<sequence length="107" mass="12121">MNTEEICNLTEVLLCRITIVSITVVCTQSSLAHCHRHRLIVTVAKHHCKFYCVQQSLNQLLSLVFVHLISNNFSELYRKNAYAFCIAFKDVCLILGFAIIYAVAVST</sequence>
<comment type="caution">
    <text evidence="2">The sequence shown here is derived from an EMBL/GenBank/DDBJ whole genome shotgun (WGS) entry which is preliminary data.</text>
</comment>
<evidence type="ECO:0000256" key="1">
    <source>
        <dbReference type="SAM" id="Phobius"/>
    </source>
</evidence>
<reference evidence="2" key="1">
    <citation type="journal article" date="2023" name="bioRxiv">
        <title>Improved chromosome-level genome assembly for marigold (Tagetes erecta).</title>
        <authorList>
            <person name="Jiang F."/>
            <person name="Yuan L."/>
            <person name="Wang S."/>
            <person name="Wang H."/>
            <person name="Xu D."/>
            <person name="Wang A."/>
            <person name="Fan W."/>
        </authorList>
    </citation>
    <scope>NUCLEOTIDE SEQUENCE</scope>
    <source>
        <strain evidence="2">WSJ</strain>
        <tissue evidence="2">Leaf</tissue>
    </source>
</reference>
<protein>
    <submittedName>
        <fullName evidence="2">Uncharacterized protein</fullName>
    </submittedName>
</protein>
<evidence type="ECO:0000313" key="3">
    <source>
        <dbReference type="Proteomes" id="UP001229421"/>
    </source>
</evidence>
<evidence type="ECO:0000313" key="2">
    <source>
        <dbReference type="EMBL" id="KAK1406147.1"/>
    </source>
</evidence>
<keyword evidence="3" id="KW-1185">Reference proteome</keyword>
<keyword evidence="1" id="KW-0812">Transmembrane</keyword>
<organism evidence="2 3">
    <name type="scientific">Tagetes erecta</name>
    <name type="common">African marigold</name>
    <dbReference type="NCBI Taxonomy" id="13708"/>
    <lineage>
        <taxon>Eukaryota</taxon>
        <taxon>Viridiplantae</taxon>
        <taxon>Streptophyta</taxon>
        <taxon>Embryophyta</taxon>
        <taxon>Tracheophyta</taxon>
        <taxon>Spermatophyta</taxon>
        <taxon>Magnoliopsida</taxon>
        <taxon>eudicotyledons</taxon>
        <taxon>Gunneridae</taxon>
        <taxon>Pentapetalae</taxon>
        <taxon>asterids</taxon>
        <taxon>campanulids</taxon>
        <taxon>Asterales</taxon>
        <taxon>Asteraceae</taxon>
        <taxon>Asteroideae</taxon>
        <taxon>Heliantheae alliance</taxon>
        <taxon>Tageteae</taxon>
        <taxon>Tagetes</taxon>
    </lineage>
</organism>